<dbReference type="AlphaFoldDB" id="A0A8R7R7V9"/>
<reference evidence="2" key="2">
    <citation type="submission" date="2018-03" db="EMBL/GenBank/DDBJ databases">
        <title>The Triticum urartu genome reveals the dynamic nature of wheat genome evolution.</title>
        <authorList>
            <person name="Ling H."/>
            <person name="Ma B."/>
            <person name="Shi X."/>
            <person name="Liu H."/>
            <person name="Dong L."/>
            <person name="Sun H."/>
            <person name="Cao Y."/>
            <person name="Gao Q."/>
            <person name="Zheng S."/>
            <person name="Li Y."/>
            <person name="Yu Y."/>
            <person name="Du H."/>
            <person name="Qi M."/>
            <person name="Li Y."/>
            <person name="Yu H."/>
            <person name="Cui Y."/>
            <person name="Wang N."/>
            <person name="Chen C."/>
            <person name="Wu H."/>
            <person name="Zhao Y."/>
            <person name="Zhang J."/>
            <person name="Li Y."/>
            <person name="Zhou W."/>
            <person name="Zhang B."/>
            <person name="Hu W."/>
            <person name="Eijk M."/>
            <person name="Tang J."/>
            <person name="Witsenboer H."/>
            <person name="Zhao S."/>
            <person name="Li Z."/>
            <person name="Zhang A."/>
            <person name="Wang D."/>
            <person name="Liang C."/>
        </authorList>
    </citation>
    <scope>NUCLEOTIDE SEQUENCE [LARGE SCALE GENOMIC DNA]</scope>
    <source>
        <strain evidence="2">cv. G1812</strain>
    </source>
</reference>
<feature type="compositionally biased region" description="Basic and acidic residues" evidence="1">
    <location>
        <begin position="171"/>
        <end position="187"/>
    </location>
</feature>
<keyword evidence="3" id="KW-1185">Reference proteome</keyword>
<proteinExistence type="predicted"/>
<dbReference type="Proteomes" id="UP000015106">
    <property type="component" value="Chromosome 7"/>
</dbReference>
<accession>A0A8R7R7V9</accession>
<dbReference type="Gramene" id="TuG1812G0700005290.01.T04">
    <property type="protein sequence ID" value="TuG1812G0700005290.01.T04"/>
    <property type="gene ID" value="TuG1812G0700005290.01"/>
</dbReference>
<dbReference type="EnsemblPlants" id="TuG1812G0500003672.01.T02">
    <property type="protein sequence ID" value="TuG1812G0500003672.01.T02"/>
    <property type="gene ID" value="TuG1812G0500003672.01"/>
</dbReference>
<feature type="region of interest" description="Disordered" evidence="1">
    <location>
        <begin position="166"/>
        <end position="187"/>
    </location>
</feature>
<evidence type="ECO:0000313" key="2">
    <source>
        <dbReference type="EnsemblPlants" id="TuG1812G0700005290.01.T04"/>
    </source>
</evidence>
<reference evidence="3" key="1">
    <citation type="journal article" date="2013" name="Nature">
        <title>Draft genome of the wheat A-genome progenitor Triticum urartu.</title>
        <authorList>
            <person name="Ling H.Q."/>
            <person name="Zhao S."/>
            <person name="Liu D."/>
            <person name="Wang J."/>
            <person name="Sun H."/>
            <person name="Zhang C."/>
            <person name="Fan H."/>
            <person name="Li D."/>
            <person name="Dong L."/>
            <person name="Tao Y."/>
            <person name="Gao C."/>
            <person name="Wu H."/>
            <person name="Li Y."/>
            <person name="Cui Y."/>
            <person name="Guo X."/>
            <person name="Zheng S."/>
            <person name="Wang B."/>
            <person name="Yu K."/>
            <person name="Liang Q."/>
            <person name="Yang W."/>
            <person name="Lou X."/>
            <person name="Chen J."/>
            <person name="Feng M."/>
            <person name="Jian J."/>
            <person name="Zhang X."/>
            <person name="Luo G."/>
            <person name="Jiang Y."/>
            <person name="Liu J."/>
            <person name="Wang Z."/>
            <person name="Sha Y."/>
            <person name="Zhang B."/>
            <person name="Wu H."/>
            <person name="Tang D."/>
            <person name="Shen Q."/>
            <person name="Xue P."/>
            <person name="Zou S."/>
            <person name="Wang X."/>
            <person name="Liu X."/>
            <person name="Wang F."/>
            <person name="Yang Y."/>
            <person name="An X."/>
            <person name="Dong Z."/>
            <person name="Zhang K."/>
            <person name="Zhang X."/>
            <person name="Luo M.C."/>
            <person name="Dvorak J."/>
            <person name="Tong Y."/>
            <person name="Wang J."/>
            <person name="Yang H."/>
            <person name="Li Z."/>
            <person name="Wang D."/>
            <person name="Zhang A."/>
            <person name="Wang J."/>
        </authorList>
    </citation>
    <scope>NUCLEOTIDE SEQUENCE</scope>
    <source>
        <strain evidence="3">cv. G1812</strain>
    </source>
</reference>
<name>A0A8R7R7V9_TRIUA</name>
<evidence type="ECO:0000313" key="3">
    <source>
        <dbReference type="Proteomes" id="UP000015106"/>
    </source>
</evidence>
<sequence length="213" mass="24441">MNSSQRKRYCDRDRYLQMTPYQREAYLQRNREYKRMRRECSASCSNTQPAPQQKNTRANKNICMTGKEVVASSNYEKHDSVFTQLGSSSKGKQVADVGGSGTSRPKAGTRFTISPSGIYLSSISSEDQAAKYELKNVRQRKRHRCVNMHSELSHDQEETHVQEICGHNKRQRPEKESCSTARDRGRETNNLHEDLIYVPQDSFPAIHGNVSHK</sequence>
<feature type="region of interest" description="Disordered" evidence="1">
    <location>
        <begin position="86"/>
        <end position="109"/>
    </location>
</feature>
<reference evidence="2" key="3">
    <citation type="submission" date="2022-06" db="UniProtKB">
        <authorList>
            <consortium name="EnsemblPlants"/>
        </authorList>
    </citation>
    <scope>IDENTIFICATION</scope>
</reference>
<dbReference type="Gramene" id="TuG1812G0500003672.01.T02">
    <property type="protein sequence ID" value="TuG1812G0500003672.01.T02"/>
    <property type="gene ID" value="TuG1812G0500003672.01"/>
</dbReference>
<organism evidence="2 3">
    <name type="scientific">Triticum urartu</name>
    <name type="common">Red wild einkorn</name>
    <name type="synonym">Crithodium urartu</name>
    <dbReference type="NCBI Taxonomy" id="4572"/>
    <lineage>
        <taxon>Eukaryota</taxon>
        <taxon>Viridiplantae</taxon>
        <taxon>Streptophyta</taxon>
        <taxon>Embryophyta</taxon>
        <taxon>Tracheophyta</taxon>
        <taxon>Spermatophyta</taxon>
        <taxon>Magnoliopsida</taxon>
        <taxon>Liliopsida</taxon>
        <taxon>Poales</taxon>
        <taxon>Poaceae</taxon>
        <taxon>BOP clade</taxon>
        <taxon>Pooideae</taxon>
        <taxon>Triticodae</taxon>
        <taxon>Triticeae</taxon>
        <taxon>Triticinae</taxon>
        <taxon>Triticum</taxon>
    </lineage>
</organism>
<evidence type="ECO:0000256" key="1">
    <source>
        <dbReference type="SAM" id="MobiDB-lite"/>
    </source>
</evidence>
<dbReference type="Proteomes" id="UP000015106">
    <property type="component" value="Chromosome 5"/>
</dbReference>
<protein>
    <submittedName>
        <fullName evidence="2">Uncharacterized protein</fullName>
    </submittedName>
</protein>
<dbReference type="EnsemblPlants" id="TuG1812G0700005290.01.T04">
    <property type="protein sequence ID" value="TuG1812G0700005290.01.T04"/>
    <property type="gene ID" value="TuG1812G0700005290.01"/>
</dbReference>